<organism evidence="10 11">
    <name type="scientific">Aurantiacibacter gilvus</name>
    <dbReference type="NCBI Taxonomy" id="3139141"/>
    <lineage>
        <taxon>Bacteria</taxon>
        <taxon>Pseudomonadati</taxon>
        <taxon>Pseudomonadota</taxon>
        <taxon>Alphaproteobacteria</taxon>
        <taxon>Sphingomonadales</taxon>
        <taxon>Erythrobacteraceae</taxon>
        <taxon>Aurantiacibacter</taxon>
    </lineage>
</organism>
<feature type="transmembrane region" description="Helical" evidence="9">
    <location>
        <begin position="96"/>
        <end position="118"/>
    </location>
</feature>
<evidence type="ECO:0000256" key="3">
    <source>
        <dbReference type="ARBA" id="ARBA00021069"/>
    </source>
</evidence>
<comment type="subcellular location">
    <subcellularLocation>
        <location evidence="1">Cell membrane</location>
        <topology evidence="1">Multi-pass membrane protein</topology>
    </subcellularLocation>
</comment>
<feature type="transmembrane region" description="Helical" evidence="9">
    <location>
        <begin position="263"/>
        <end position="285"/>
    </location>
</feature>
<dbReference type="InterPro" id="IPR002293">
    <property type="entry name" value="AA/rel_permease1"/>
</dbReference>
<reference evidence="10 11" key="1">
    <citation type="submission" date="2024-04" db="EMBL/GenBank/DDBJ databases">
        <title>Aurantiacibacter sp. DGU6 16S ribosomal RNA gene Genome sequencing and assembly.</title>
        <authorList>
            <person name="Park S."/>
        </authorList>
    </citation>
    <scope>NUCLEOTIDE SEQUENCE [LARGE SCALE GENOMIC DNA]</scope>
    <source>
        <strain evidence="10 11">DGU6</strain>
    </source>
</reference>
<feature type="transmembrane region" description="Helical" evidence="9">
    <location>
        <begin position="222"/>
        <end position="243"/>
    </location>
</feature>
<feature type="transmembrane region" description="Helical" evidence="9">
    <location>
        <begin position="178"/>
        <end position="201"/>
    </location>
</feature>
<evidence type="ECO:0000313" key="10">
    <source>
        <dbReference type="EMBL" id="MEL1249758.1"/>
    </source>
</evidence>
<dbReference type="Gene3D" id="1.20.1740.10">
    <property type="entry name" value="Amino acid/polyamine transporter I"/>
    <property type="match status" value="1"/>
</dbReference>
<evidence type="ECO:0000256" key="6">
    <source>
        <dbReference type="ARBA" id="ARBA00022989"/>
    </source>
</evidence>
<feature type="transmembrane region" description="Helical" evidence="9">
    <location>
        <begin position="124"/>
        <end position="143"/>
    </location>
</feature>
<accession>A0ABU9ICV6</accession>
<keyword evidence="7 9" id="KW-0472">Membrane</keyword>
<keyword evidence="4" id="KW-1003">Cell membrane</keyword>
<evidence type="ECO:0000256" key="7">
    <source>
        <dbReference type="ARBA" id="ARBA00023136"/>
    </source>
</evidence>
<evidence type="ECO:0000256" key="2">
    <source>
        <dbReference type="ARBA" id="ARBA00008220"/>
    </source>
</evidence>
<comment type="similarity">
    <text evidence="2">Belongs to the amino acid-polyamine-organocation (APC) superfamily. Basic amino acid/polyamine antiporter (APA) (TC 2.A.3.2) family.</text>
</comment>
<feature type="transmembrane region" description="Helical" evidence="9">
    <location>
        <begin position="12"/>
        <end position="40"/>
    </location>
</feature>
<dbReference type="Proteomes" id="UP001497045">
    <property type="component" value="Unassembled WGS sequence"/>
</dbReference>
<keyword evidence="5 9" id="KW-0812">Transmembrane</keyword>
<comment type="function">
    <text evidence="8">Major component of the acid-resistance (AR) system allowing enteric pathogens to survive the acidic environment in the stomach. Exchanges extracellular arginine for its intracellular decarboxylation product agmatine (Agm) thereby expelling intracellular protons. Probably undergoes several conformational states in order to translocate the substrate across the membrane; keeps the substrate accessible to only 1 side of the membrane at a time by opening and closing 3 membrane-internal gates.</text>
</comment>
<dbReference type="EMBL" id="JBBYHV010000001">
    <property type="protein sequence ID" value="MEL1249758.1"/>
    <property type="molecule type" value="Genomic_DNA"/>
</dbReference>
<comment type="caution">
    <text evidence="10">The sequence shown here is derived from an EMBL/GenBank/DDBJ whole genome shotgun (WGS) entry which is preliminary data.</text>
</comment>
<feature type="transmembrane region" description="Helical" evidence="9">
    <location>
        <begin position="320"/>
        <end position="338"/>
    </location>
</feature>
<dbReference type="PANTHER" id="PTHR42770">
    <property type="entry name" value="AMINO ACID TRANSPORTER-RELATED"/>
    <property type="match status" value="1"/>
</dbReference>
<name>A0ABU9ICV6_9SPHN</name>
<feature type="transmembrane region" description="Helical" evidence="9">
    <location>
        <begin position="46"/>
        <end position="67"/>
    </location>
</feature>
<feature type="transmembrane region" description="Helical" evidence="9">
    <location>
        <begin position="398"/>
        <end position="416"/>
    </location>
</feature>
<keyword evidence="6 9" id="KW-1133">Transmembrane helix</keyword>
<evidence type="ECO:0000256" key="9">
    <source>
        <dbReference type="SAM" id="Phobius"/>
    </source>
</evidence>
<feature type="transmembrane region" description="Helical" evidence="9">
    <location>
        <begin position="150"/>
        <end position="172"/>
    </location>
</feature>
<gene>
    <name evidence="10" type="ORF">AAEO60_03650</name>
</gene>
<keyword evidence="11" id="KW-1185">Reference proteome</keyword>
<evidence type="ECO:0000256" key="5">
    <source>
        <dbReference type="ARBA" id="ARBA00022692"/>
    </source>
</evidence>
<proteinExistence type="inferred from homology"/>
<evidence type="ECO:0000256" key="8">
    <source>
        <dbReference type="ARBA" id="ARBA00045636"/>
    </source>
</evidence>
<dbReference type="InterPro" id="IPR050367">
    <property type="entry name" value="APC_superfamily"/>
</dbReference>
<evidence type="ECO:0000256" key="1">
    <source>
        <dbReference type="ARBA" id="ARBA00004651"/>
    </source>
</evidence>
<dbReference type="RefSeq" id="WP_341672285.1">
    <property type="nucleotide sequence ID" value="NZ_JBBYHV010000001.1"/>
</dbReference>
<dbReference type="PANTHER" id="PTHR42770:SF18">
    <property type="entry name" value="ARGININE_AGMATINE ANTIPORTER"/>
    <property type="match status" value="1"/>
</dbReference>
<dbReference type="Pfam" id="PF13520">
    <property type="entry name" value="AA_permease_2"/>
    <property type="match status" value="1"/>
</dbReference>
<protein>
    <recommendedName>
        <fullName evidence="3">Arginine/agmatine antiporter</fullName>
    </recommendedName>
</protein>
<evidence type="ECO:0000313" key="11">
    <source>
        <dbReference type="Proteomes" id="UP001497045"/>
    </source>
</evidence>
<dbReference type="PIRSF" id="PIRSF006060">
    <property type="entry name" value="AA_transporter"/>
    <property type="match status" value="1"/>
</dbReference>
<sequence length="424" mass="44721">MTETEKLPRTVGFWGTALFPVNGMIGSGIFAMPAILVAAVGNFAPWMMLLGALLILPLAWVFAALAMRFDGHGGPVLYANAAFGKFAGFQSGWMRYASAVVAVAANTHVAIAYLAVLFPALQDPMIGSIAVIAFIAFVTLVNLIGMRASVGTLGVMTLIKLAPLVILVIWGLTTRDPAVGFSLPEFSGFESVVLLTFYAYMAFENGNFPAGELKNPRRTIPLALMTTLAAVALLYMLVIWAYLAIAPDAGGGESALAAAAQEIAGQTGVIAISVAAAFSIAANTLNGGIVVPRMTYGMAEQGTLPAFFAHVSPRFRTPDVSVLFYGGVAILFSLWGGFAELAVASTLARLVTYLLSSLALPVLEHRDGERAPWWHLPAAALAVVATLWVASHADADEFQMLGLIFVVGTGLFFFAARQRPATEA</sequence>
<evidence type="ECO:0000256" key="4">
    <source>
        <dbReference type="ARBA" id="ARBA00022475"/>
    </source>
</evidence>